<dbReference type="GeneTree" id="ENSGT00390000008969"/>
<feature type="domain" description="Major vault protein repeat" evidence="16">
    <location>
        <begin position="375"/>
        <end position="433"/>
    </location>
</feature>
<evidence type="ECO:0000256" key="7">
    <source>
        <dbReference type="ARBA" id="ARBA00023274"/>
    </source>
</evidence>
<evidence type="ECO:0000256" key="9">
    <source>
        <dbReference type="ARBA" id="ARBA00025889"/>
    </source>
</evidence>
<comment type="subunit">
    <text evidence="9">The vault ribonucleoprotein particle is a huge (400 A x 670 A) cage structure of 12.9 MDa. It consists of a dimer of half-vaults, with each half-vault comprising 39 identical major vault protein (MVP) chains, PARP4 and one or more vault RNAs (vRNAs).</text>
</comment>
<evidence type="ECO:0000259" key="15">
    <source>
        <dbReference type="Pfam" id="PF17795"/>
    </source>
</evidence>
<dbReference type="FunFam" id="2.30.30.560:FF:000001">
    <property type="entry name" value="major vault protein-like"/>
    <property type="match status" value="1"/>
</dbReference>
<dbReference type="Ensembl" id="ENSCCRT00000125737.1">
    <property type="protein sequence ID" value="ENSCCRP00000129772.1"/>
    <property type="gene ID" value="ENSCCRG00000063252.1"/>
</dbReference>
<comment type="function">
    <text evidence="8">Required for normal vault structure. Vaults are multi-subunit structures that may act as scaffolds for proteins involved in signal transduction. Vaults may also play a role in nucleo-cytoplasmic transport.</text>
</comment>
<evidence type="ECO:0000256" key="4">
    <source>
        <dbReference type="ARBA" id="ARBA00022490"/>
    </source>
</evidence>
<dbReference type="FunFam" id="2.30.30.560:FF:000002">
    <property type="entry name" value="Major vault protein-alpha"/>
    <property type="match status" value="1"/>
</dbReference>
<keyword evidence="5" id="KW-0677">Repeat</keyword>
<feature type="domain" description="Major vault protein repeat" evidence="12">
    <location>
        <begin position="110"/>
        <end position="151"/>
    </location>
</feature>
<feature type="domain" description="Major vault protein repeat" evidence="12">
    <location>
        <begin position="216"/>
        <end position="258"/>
    </location>
</feature>
<dbReference type="Proteomes" id="UP001108240">
    <property type="component" value="Unplaced"/>
</dbReference>
<keyword evidence="4 10" id="KW-0963">Cytoplasm</keyword>
<sequence>LCEEYQIPPHHYIHVLDQNTNIARVEIGPLTYIRQDNERVLFAPVRMIMVPPRHYCVVLNPVARNDEGQVQFDASGQAKLRHADLEIRLTQDPFPLYPGEEIQKDVTPLQIVYPDTALRLQALLDFEEEGGEKRVAGDEWLFEGPGTYIPRKEVAVLEVIKATVIRENQAIRLRARKEGLDRSGVQRVTGEEWQVSKVGAYLPGAHEEVVDIVNAFILTDKNALHVRALRLFRDAGGRERRTGEEWLVTAADREAHIPSVAEEVVGVVDVTTLNSRQYCVVLDPVGADGKPQLGQKRVVKGERSFFLRPGERLENGIQDVYVLSEEEGLVLRAVEAFIDTEGRGIQRRPGDRWMLRGPVEYVPPATVEVLLRRNAIPLDENEGIYVRDIKTGKVRAVIGQTYMLTQDEELWEKVLPANVETLLSQSRDPLADRSERGVNFAQTERDKTRVVSYRVPHNAAIQVYDYREKKARVVFGPEMVMLGPDEQFTILSLSGDKPKRPNVIKTICLLLGPDFCTDIIIIETADHARLQLQLSYNWHFDIKQPVEAATATALFSVPDFVGDACKAIASRIRGAVASVQFDDFHKNSNRIICSAVFGFDEKLAVRSSLRFNQNGLVISSVDIQSVEPVDQRTRDALQKSVQLAIEITTNSQEATARHEAERLEQEARGRLERQRITDQAEAEKARKELLELEAQSAAVESTGAAKAEAQSRAEAARIQGEAAVEEAKLKAEAQKIEADAELARLCKAREQELNYKKEMDQLEVEKQQKLAGIESQRFKQLMESLGTETLKEMARAGPELQVKLLQSLGLKSTLITDGSSPINLFTTANGLLGALQGKEQDEK</sequence>
<protein>
    <recommendedName>
        <fullName evidence="3">Major vault protein</fullName>
    </recommendedName>
</protein>
<evidence type="ECO:0000256" key="8">
    <source>
        <dbReference type="ARBA" id="ARBA00024814"/>
    </source>
</evidence>
<dbReference type="CDD" id="cd06503">
    <property type="entry name" value="ATP-synt_Fo_b"/>
    <property type="match status" value="1"/>
</dbReference>
<feature type="repeat" description="MVP" evidence="10">
    <location>
        <begin position="167"/>
        <end position="219"/>
    </location>
</feature>
<dbReference type="PANTHER" id="PTHR14165">
    <property type="entry name" value="MAJOR VAULT PROTEIN"/>
    <property type="match status" value="1"/>
</dbReference>
<dbReference type="Pfam" id="PF17794">
    <property type="entry name" value="Vault_2"/>
    <property type="match status" value="2"/>
</dbReference>
<dbReference type="Pfam" id="PF17796">
    <property type="entry name" value="Vault_4"/>
    <property type="match status" value="1"/>
</dbReference>
<comment type="subcellular location">
    <subcellularLocation>
        <location evidence="2 10">Cytoplasm</location>
    </subcellularLocation>
    <subcellularLocation>
        <location evidence="1">Nucleus</location>
    </subcellularLocation>
</comment>
<dbReference type="PROSITE" id="PS50096">
    <property type="entry name" value="IQ"/>
    <property type="match status" value="1"/>
</dbReference>
<dbReference type="InterPro" id="IPR021870">
    <property type="entry name" value="MVP_shoulder"/>
</dbReference>
<proteinExistence type="predicted"/>
<feature type="repeat" description="MVP" evidence="10">
    <location>
        <begin position="114"/>
        <end position="166"/>
    </location>
</feature>
<accession>A0A9J7ZC27</accession>
<dbReference type="Gene3D" id="2.30.30.560">
    <property type="match status" value="2"/>
</dbReference>
<feature type="repeat" description="MVP" evidence="10">
    <location>
        <begin position="53"/>
        <end position="113"/>
    </location>
</feature>
<dbReference type="InterPro" id="IPR002499">
    <property type="entry name" value="Vault_N"/>
</dbReference>
<dbReference type="Gene3D" id="2.30.30.620">
    <property type="match status" value="1"/>
</dbReference>
<feature type="repeat" description="MVP" evidence="10">
    <location>
        <begin position="325"/>
        <end position="379"/>
    </location>
</feature>
<feature type="domain" description="Major vault protein repeat" evidence="12">
    <location>
        <begin position="321"/>
        <end position="364"/>
    </location>
</feature>
<dbReference type="InterPro" id="IPR041139">
    <property type="entry name" value="MVP_rep_dom"/>
</dbReference>
<dbReference type="InterPro" id="IPR036013">
    <property type="entry name" value="Band_7/SPFH_dom_sf"/>
</dbReference>
<evidence type="ECO:0000259" key="16">
    <source>
        <dbReference type="Pfam" id="PF17796"/>
    </source>
</evidence>
<keyword evidence="7 10" id="KW-0687">Ribonucleoprotein</keyword>
<dbReference type="Pfam" id="PF11978">
    <property type="entry name" value="MVP_shoulder"/>
    <property type="match status" value="1"/>
</dbReference>
<dbReference type="PANTHER" id="PTHR14165:SF3">
    <property type="entry name" value="MAJOR VAULT PROTEIN"/>
    <property type="match status" value="1"/>
</dbReference>
<dbReference type="FunFam" id="2.30.30.570:FF:000002">
    <property type="entry name" value="Major vault protein-alpha"/>
    <property type="match status" value="1"/>
</dbReference>
<reference evidence="17" key="1">
    <citation type="submission" date="2025-08" db="UniProtKB">
        <authorList>
            <consortium name="Ensembl"/>
        </authorList>
    </citation>
    <scope>IDENTIFICATION</scope>
</reference>
<evidence type="ECO:0000256" key="11">
    <source>
        <dbReference type="SAM" id="Coils"/>
    </source>
</evidence>
<dbReference type="FunFam" id="2.30.30.620:FF:000001">
    <property type="entry name" value="major vault protein-like"/>
    <property type="match status" value="1"/>
</dbReference>
<dbReference type="CDD" id="cd08825">
    <property type="entry name" value="MVP_shoulder"/>
    <property type="match status" value="1"/>
</dbReference>
<organism evidence="17 18">
    <name type="scientific">Cyprinus carpio carpio</name>
    <dbReference type="NCBI Taxonomy" id="630221"/>
    <lineage>
        <taxon>Eukaryota</taxon>
        <taxon>Metazoa</taxon>
        <taxon>Chordata</taxon>
        <taxon>Craniata</taxon>
        <taxon>Vertebrata</taxon>
        <taxon>Euteleostomi</taxon>
        <taxon>Actinopterygii</taxon>
        <taxon>Neopterygii</taxon>
        <taxon>Teleostei</taxon>
        <taxon>Ostariophysi</taxon>
        <taxon>Cypriniformes</taxon>
        <taxon>Cyprinidae</taxon>
        <taxon>Cyprininae</taxon>
        <taxon>Cyprinus</taxon>
    </lineage>
</organism>
<evidence type="ECO:0000256" key="3">
    <source>
        <dbReference type="ARBA" id="ARBA00018296"/>
    </source>
</evidence>
<dbReference type="FunFam" id="2.30.30.550:FF:000001">
    <property type="entry name" value="major vault protein-like"/>
    <property type="match status" value="3"/>
</dbReference>
<dbReference type="InterPro" id="IPR041134">
    <property type="entry name" value="Vault_2"/>
</dbReference>
<evidence type="ECO:0000313" key="18">
    <source>
        <dbReference type="Proteomes" id="UP001108240"/>
    </source>
</evidence>
<feature type="domain" description="Major vault protein repeat" evidence="12">
    <location>
        <begin position="163"/>
        <end position="204"/>
    </location>
</feature>
<keyword evidence="6" id="KW-0539">Nucleus</keyword>
<feature type="repeat" description="MVP" evidence="10">
    <location>
        <begin position="220"/>
        <end position="274"/>
    </location>
</feature>
<dbReference type="InterPro" id="IPR041136">
    <property type="entry name" value="Vault_4"/>
</dbReference>
<evidence type="ECO:0000259" key="13">
    <source>
        <dbReference type="Pfam" id="PF11978"/>
    </source>
</evidence>
<dbReference type="FunFam" id="2.30.30.570:FF:000001">
    <property type="entry name" value="major vault protein-like"/>
    <property type="match status" value="1"/>
</dbReference>
<dbReference type="PROSITE" id="PS51224">
    <property type="entry name" value="MVP"/>
    <property type="match status" value="7"/>
</dbReference>
<evidence type="ECO:0000256" key="2">
    <source>
        <dbReference type="ARBA" id="ARBA00004496"/>
    </source>
</evidence>
<feature type="repeat" description="MVP" evidence="10">
    <location>
        <begin position="380"/>
        <end position="432"/>
    </location>
</feature>
<dbReference type="Gene3D" id="6.10.250.720">
    <property type="match status" value="1"/>
</dbReference>
<evidence type="ECO:0000256" key="1">
    <source>
        <dbReference type="ARBA" id="ARBA00004123"/>
    </source>
</evidence>
<reference evidence="17" key="2">
    <citation type="submission" date="2025-09" db="UniProtKB">
        <authorList>
            <consortium name="Ensembl"/>
        </authorList>
    </citation>
    <scope>IDENTIFICATION</scope>
</reference>
<dbReference type="InterPro" id="IPR040989">
    <property type="entry name" value="Vault_3"/>
</dbReference>
<feature type="repeat" description="MVP" evidence="10">
    <location>
        <begin position="276"/>
        <end position="324"/>
    </location>
</feature>
<dbReference type="Gene3D" id="2.30.30.570">
    <property type="match status" value="2"/>
</dbReference>
<dbReference type="InterPro" id="IPR043023">
    <property type="entry name" value="MVP_rep_sf"/>
</dbReference>
<feature type="domain" description="Major vault protein repeat" evidence="15">
    <location>
        <begin position="450"/>
        <end position="511"/>
    </location>
</feature>
<dbReference type="GO" id="GO:1990904">
    <property type="term" value="C:ribonucleoprotein complex"/>
    <property type="evidence" value="ECO:0007669"/>
    <property type="project" value="UniProtKB-UniRule"/>
</dbReference>
<keyword evidence="18" id="KW-1185">Reference proteome</keyword>
<dbReference type="GO" id="GO:0005737">
    <property type="term" value="C:cytoplasm"/>
    <property type="evidence" value="ECO:0007669"/>
    <property type="project" value="UniProtKB-SubCell"/>
</dbReference>
<dbReference type="InterPro" id="IPR039059">
    <property type="entry name" value="MVP"/>
</dbReference>
<keyword evidence="11" id="KW-0175">Coiled coil</keyword>
<evidence type="ECO:0000313" key="17">
    <source>
        <dbReference type="Ensembl" id="ENSCCRP00000129772.1"/>
    </source>
</evidence>
<dbReference type="Gene3D" id="3.30.479.30">
    <property type="entry name" value="Band 7 domain"/>
    <property type="match status" value="1"/>
</dbReference>
<dbReference type="Gene3D" id="6.20.380.10">
    <property type="match status" value="1"/>
</dbReference>
<feature type="domain" description="Major vault protein repeat" evidence="14">
    <location>
        <begin position="271"/>
        <end position="317"/>
    </location>
</feature>
<feature type="domain" description="Major vault protein shoulder" evidence="13">
    <location>
        <begin position="512"/>
        <end position="630"/>
    </location>
</feature>
<dbReference type="FunFam" id="3.30.479.30:FF:000010">
    <property type="entry name" value="major vault protein-like"/>
    <property type="match status" value="1"/>
</dbReference>
<dbReference type="GO" id="GO:0005634">
    <property type="term" value="C:nucleus"/>
    <property type="evidence" value="ECO:0007669"/>
    <property type="project" value="UniProtKB-SubCell"/>
</dbReference>
<feature type="coiled-coil region" evidence="11">
    <location>
        <begin position="673"/>
        <end position="702"/>
    </location>
</feature>
<evidence type="ECO:0000256" key="10">
    <source>
        <dbReference type="PROSITE-ProRule" id="PRU00571"/>
    </source>
</evidence>
<evidence type="ECO:0000256" key="6">
    <source>
        <dbReference type="ARBA" id="ARBA00023242"/>
    </source>
</evidence>
<name>A0A9J7ZC27_CYPCA</name>
<evidence type="ECO:0000259" key="12">
    <source>
        <dbReference type="Pfam" id="PF01505"/>
    </source>
</evidence>
<dbReference type="InterPro" id="IPR043179">
    <property type="entry name" value="Vault_2_sf"/>
</dbReference>
<feature type="domain" description="Major vault protein repeat" evidence="14">
    <location>
        <begin position="47"/>
        <end position="106"/>
    </location>
</feature>
<dbReference type="Pfam" id="PF01505">
    <property type="entry name" value="Vault"/>
    <property type="match status" value="4"/>
</dbReference>
<evidence type="ECO:0000256" key="5">
    <source>
        <dbReference type="ARBA" id="ARBA00022737"/>
    </source>
</evidence>
<dbReference type="Pfam" id="PF17795">
    <property type="entry name" value="Vault_3"/>
    <property type="match status" value="1"/>
</dbReference>
<dbReference type="Gene3D" id="2.30.30.550">
    <property type="entry name" value="Major Vault Protein repeat"/>
    <property type="match status" value="4"/>
</dbReference>
<dbReference type="AlphaFoldDB" id="A0A9J7ZC27"/>
<evidence type="ECO:0000259" key="14">
    <source>
        <dbReference type="Pfam" id="PF17794"/>
    </source>
</evidence>